<dbReference type="RefSeq" id="YP_010754205.1">
    <property type="nucleotide sequence ID" value="NC_073456.1"/>
</dbReference>
<evidence type="ECO:0000313" key="3">
    <source>
        <dbReference type="Proteomes" id="UP000221751"/>
    </source>
</evidence>
<dbReference type="EMBL" id="KX557288">
    <property type="protein sequence ID" value="AON97509.1"/>
    <property type="molecule type" value="Genomic_DNA"/>
</dbReference>
<dbReference type="KEGG" id="vg:80018786"/>
<organism evidence="2 3">
    <name type="scientific">Rhodococcus phage ChewyVIII</name>
    <dbReference type="NCBI Taxonomy" id="1887657"/>
    <lineage>
        <taxon>Viruses</taxon>
        <taxon>Duplodnaviria</taxon>
        <taxon>Heunggongvirae</taxon>
        <taxon>Uroviricota</taxon>
        <taxon>Caudoviricetes</taxon>
        <taxon>Chewyvirus</taxon>
        <taxon>Chewyvirus chewyVIII</taxon>
    </lineage>
</organism>
<proteinExistence type="predicted"/>
<keyword evidence="3" id="KW-1185">Reference proteome</keyword>
<name>A0A1C9EI74_9CAUD</name>
<dbReference type="Proteomes" id="UP000221751">
    <property type="component" value="Segment"/>
</dbReference>
<accession>A0A1C9EI74</accession>
<evidence type="ECO:0000256" key="1">
    <source>
        <dbReference type="SAM" id="MobiDB-lite"/>
    </source>
</evidence>
<dbReference type="GeneID" id="80018786"/>
<evidence type="ECO:0000313" key="2">
    <source>
        <dbReference type="EMBL" id="AON97509.1"/>
    </source>
</evidence>
<sequence>MVDDWTDEDNEARDERTDEDIVSETRRARPEPTPTDEGDSFPRAERAGAFVGRWGVRAVAAGVLLLVGSFAWDVATGRETQSAAPAWGNPLPTAQRHDVQVGDYGIIRRGGVVVGSVFDESGATLRSKYLEGITSYVDEGKTVLDGVNFCVLVDEGDPDALRALTDATRGTHKYLDEGYSLDVARSASSVLCPIPASAR</sequence>
<gene>
    <name evidence="2" type="primary">88</name>
    <name evidence="2" type="ORF">SEA_CHEWYVIII_88</name>
</gene>
<protein>
    <submittedName>
        <fullName evidence="2">Uncharacterized protein</fullName>
    </submittedName>
</protein>
<feature type="compositionally biased region" description="Acidic residues" evidence="1">
    <location>
        <begin position="1"/>
        <end position="22"/>
    </location>
</feature>
<reference evidence="3" key="1">
    <citation type="submission" date="2016-07" db="EMBL/GenBank/DDBJ databases">
        <authorList>
            <person name="Florea S."/>
            <person name="Webb J.S."/>
            <person name="Jaromczyk J."/>
            <person name="Schardl C.L."/>
        </authorList>
    </citation>
    <scope>NUCLEOTIDE SEQUENCE [LARGE SCALE GENOMIC DNA]</scope>
</reference>
<feature type="region of interest" description="Disordered" evidence="1">
    <location>
        <begin position="1"/>
        <end position="42"/>
    </location>
</feature>